<comment type="caution">
    <text evidence="5">The sequence shown here is derived from an EMBL/GenBank/DDBJ whole genome shotgun (WGS) entry which is preliminary data.</text>
</comment>
<feature type="domain" description="Aldehyde dehydrogenase" evidence="4">
    <location>
        <begin position="157"/>
        <end position="399"/>
    </location>
</feature>
<dbReference type="RefSeq" id="WP_311606029.1">
    <property type="nucleotide sequence ID" value="NZ_JAVRFG010000078.1"/>
</dbReference>
<keyword evidence="3" id="KW-0520">NAD</keyword>
<evidence type="ECO:0000256" key="2">
    <source>
        <dbReference type="ARBA" id="ARBA00023002"/>
    </source>
</evidence>
<evidence type="ECO:0000256" key="3">
    <source>
        <dbReference type="ARBA" id="ARBA00023027"/>
    </source>
</evidence>
<organism evidence="5 6">
    <name type="scientific">Streptomyces stephensoniae</name>
    <dbReference type="NCBI Taxonomy" id="3375367"/>
    <lineage>
        <taxon>Bacteria</taxon>
        <taxon>Bacillati</taxon>
        <taxon>Actinomycetota</taxon>
        <taxon>Actinomycetes</taxon>
        <taxon>Kitasatosporales</taxon>
        <taxon>Streptomycetaceae</taxon>
        <taxon>Streptomyces</taxon>
    </lineage>
</organism>
<gene>
    <name evidence="5" type="ORF">RM717_32960</name>
</gene>
<proteinExistence type="inferred from homology"/>
<dbReference type="SUPFAM" id="SSF53720">
    <property type="entry name" value="ALDH-like"/>
    <property type="match status" value="1"/>
</dbReference>
<dbReference type="PANTHER" id="PTHR43720:SF2">
    <property type="entry name" value="2-AMINOMUCONIC SEMIALDEHYDE DEHYDROGENASE"/>
    <property type="match status" value="1"/>
</dbReference>
<dbReference type="InterPro" id="IPR016161">
    <property type="entry name" value="Ald_DH/histidinol_DH"/>
</dbReference>
<evidence type="ECO:0000313" key="6">
    <source>
        <dbReference type="Proteomes" id="UP001180556"/>
    </source>
</evidence>
<accession>A0ABU2WDC3</accession>
<comment type="similarity">
    <text evidence="1">Belongs to the aldehyde dehydrogenase family.</text>
</comment>
<protein>
    <submittedName>
        <fullName evidence="5">Aldehyde dehydrogenase family protein</fullName>
    </submittedName>
</protein>
<dbReference type="Proteomes" id="UP001180556">
    <property type="component" value="Unassembled WGS sequence"/>
</dbReference>
<reference evidence="6" key="1">
    <citation type="submission" date="2023-07" db="EMBL/GenBank/DDBJ databases">
        <title>30 novel species of actinomycetes from the DSMZ collection.</title>
        <authorList>
            <person name="Nouioui I."/>
        </authorList>
    </citation>
    <scope>NUCLEOTIDE SEQUENCE [LARGE SCALE GENOMIC DNA]</scope>
    <source>
        <strain evidence="6">DSM 40932</strain>
    </source>
</reference>
<dbReference type="PANTHER" id="PTHR43720">
    <property type="entry name" value="2-AMINOMUCONIC SEMIALDEHYDE DEHYDROGENASE"/>
    <property type="match status" value="1"/>
</dbReference>
<sequence>MRGTSSAPSGLYALGAGGPYRSRNQEVVCDVRGEPVAELSLVPWLFAQRNIRALRRATPPDPERRRKLLTRAGWLFASGSVDGVSPDSYHRTVAEVSGIPVATVRQLAQQVGEYAATAYESVSQARPVGAADSWRDQRARRGSGVWTRRGDVLMVHAPANSPVVHTAWLDALALGYRVAVRPSQREPFTAHRLVSALRQVGYDNDQVVLLPTDHPTADRLVAEADVALAFGSDEVARKYGSSTLVMPFGPGRSKILLTSGVDAGRHLDTITESVAGHAGTGCVNATAVFVEGDPEPVAEAIADRLGRLPSLPPGDERARLPVRLTATARALDRYLRAEAGDARALLSADTIVDELGDGSAVLRPAVFLLDRPDAPQARIEMGFPCVWVLPWRREGDWMAPLRDTLSLTALTDDAELIESLVAEPTINKIHVGDHPTTWTRPGLPHEGYLGGFLMQTKAVIVN</sequence>
<keyword evidence="2" id="KW-0560">Oxidoreductase</keyword>
<dbReference type="InterPro" id="IPR016163">
    <property type="entry name" value="Ald_DH_C"/>
</dbReference>
<dbReference type="Gene3D" id="3.40.309.10">
    <property type="entry name" value="Aldehyde Dehydrogenase, Chain A, domain 2"/>
    <property type="match status" value="1"/>
</dbReference>
<keyword evidence="6" id="KW-1185">Reference proteome</keyword>
<dbReference type="Gene3D" id="3.40.605.10">
    <property type="entry name" value="Aldehyde Dehydrogenase, Chain A, domain 1"/>
    <property type="match status" value="1"/>
</dbReference>
<evidence type="ECO:0000313" key="5">
    <source>
        <dbReference type="EMBL" id="MDT0495301.1"/>
    </source>
</evidence>
<name>A0ABU2WDC3_9ACTN</name>
<dbReference type="InterPro" id="IPR015590">
    <property type="entry name" value="Aldehyde_DH_dom"/>
</dbReference>
<evidence type="ECO:0000256" key="1">
    <source>
        <dbReference type="ARBA" id="ARBA00009986"/>
    </source>
</evidence>
<dbReference type="Pfam" id="PF00171">
    <property type="entry name" value="Aldedh"/>
    <property type="match status" value="1"/>
</dbReference>
<dbReference type="EMBL" id="JAVRFG010000078">
    <property type="protein sequence ID" value="MDT0495301.1"/>
    <property type="molecule type" value="Genomic_DNA"/>
</dbReference>
<evidence type="ECO:0000259" key="4">
    <source>
        <dbReference type="Pfam" id="PF00171"/>
    </source>
</evidence>
<dbReference type="InterPro" id="IPR016162">
    <property type="entry name" value="Ald_DH_N"/>
</dbReference>